<protein>
    <submittedName>
        <fullName evidence="1">Putative chimeric protein 148-26</fullName>
    </submittedName>
</protein>
<dbReference type="EMBL" id="AY490891">
    <property type="protein sequence ID" value="AAR88802.1"/>
    <property type="molecule type" value="Genomic_DNA"/>
</dbReference>
<accession>Q6RV12</accession>
<evidence type="ECO:0000313" key="1">
    <source>
        <dbReference type="EMBL" id="AAR88802.1"/>
    </source>
</evidence>
<dbReference type="AlphaFoldDB" id="Q6RV12"/>
<organism evidence="1">
    <name type="scientific">Trypanosoma cruzi</name>
    <dbReference type="NCBI Taxonomy" id="5693"/>
    <lineage>
        <taxon>Eukaryota</taxon>
        <taxon>Discoba</taxon>
        <taxon>Euglenozoa</taxon>
        <taxon>Kinetoplastea</taxon>
        <taxon>Metakinetoplastina</taxon>
        <taxon>Trypanosomatida</taxon>
        <taxon>Trypanosomatidae</taxon>
        <taxon>Trypanosoma</taxon>
        <taxon>Schizotrypanum</taxon>
    </lineage>
</organism>
<proteinExistence type="predicted"/>
<name>Q6RV12_TRYCR</name>
<sequence>MYRVRCPCIMYRVRCPCIMYGGDANTADETVKRLSQLQWDEASLMKEARVVVDKPRCTNHLLSQREA</sequence>
<reference evidence="1" key="2">
    <citation type="journal article" date="2004" name="Cell">
        <title>Heritable integration of kDNA minicircle sequences from Trypanosoma cruzi into the avian genome: insights into human Chagas disease.</title>
        <authorList>
            <person name="Nitz N."/>
            <person name="Gomes C."/>
            <person name="de Cassia Rosa A."/>
            <person name="D'Souza-Ault M.R."/>
            <person name="Moreno F."/>
            <person name="Lauria-Pires L."/>
            <person name="Nascimento R.J."/>
            <person name="Teixeira A.R."/>
        </authorList>
    </citation>
    <scope>NUCLEOTIDE SEQUENCE</scope>
</reference>
<feature type="non-terminal residue" evidence="1">
    <location>
        <position position="67"/>
    </location>
</feature>
<reference evidence="1" key="1">
    <citation type="submission" date="2003-11" db="EMBL/GenBank/DDBJ databases">
        <authorList>
            <person name="Teixeira A.R.L."/>
            <person name="Nitz N."/>
            <person name="Gomes C."/>
        </authorList>
    </citation>
    <scope>NUCLEOTIDE SEQUENCE</scope>
</reference>